<dbReference type="GO" id="GO:0003697">
    <property type="term" value="F:single-stranded DNA binding"/>
    <property type="evidence" value="ECO:0007669"/>
    <property type="project" value="TreeGrafter"/>
</dbReference>
<feature type="region of interest" description="Disordered" evidence="1">
    <location>
        <begin position="1193"/>
        <end position="1220"/>
    </location>
</feature>
<dbReference type="GO" id="GO:0000712">
    <property type="term" value="P:resolution of meiotic recombination intermediates"/>
    <property type="evidence" value="ECO:0007669"/>
    <property type="project" value="InterPro"/>
</dbReference>
<accession>A0A9D2XPQ9</accession>
<feature type="region of interest" description="Disordered" evidence="1">
    <location>
        <begin position="444"/>
        <end position="551"/>
    </location>
</feature>
<reference evidence="2" key="1">
    <citation type="submission" date="2020-03" db="EMBL/GenBank/DDBJ databases">
        <title>Intra-Species Differences in Population Size shape Life History and Genome Evolution.</title>
        <authorList>
            <person name="Willemsen D."/>
            <person name="Cui R."/>
            <person name="Valenzano D.R."/>
        </authorList>
    </citation>
    <scope>NUCLEOTIDE SEQUENCE</scope>
    <source>
        <strain evidence="2">GRZ</strain>
        <tissue evidence="2">Whole</tissue>
    </source>
</reference>
<feature type="compositionally biased region" description="Polar residues" evidence="1">
    <location>
        <begin position="496"/>
        <end position="525"/>
    </location>
</feature>
<gene>
    <name evidence="2" type="ORF">G4P62_010865</name>
</gene>
<feature type="compositionally biased region" description="Basic and acidic residues" evidence="1">
    <location>
        <begin position="1209"/>
        <end position="1220"/>
    </location>
</feature>
<dbReference type="Proteomes" id="UP000822369">
    <property type="component" value="Chromosome 15"/>
</dbReference>
<name>A0A9D2XPQ9_NOTFU</name>
<feature type="compositionally biased region" description="Basic and acidic residues" evidence="1">
    <location>
        <begin position="445"/>
        <end position="470"/>
    </location>
</feature>
<dbReference type="GO" id="GO:0000794">
    <property type="term" value="C:condensed nuclear chromosome"/>
    <property type="evidence" value="ECO:0007669"/>
    <property type="project" value="InterPro"/>
</dbReference>
<feature type="compositionally biased region" description="Polar residues" evidence="1">
    <location>
        <begin position="652"/>
        <end position="670"/>
    </location>
</feature>
<evidence type="ECO:0000256" key="1">
    <source>
        <dbReference type="SAM" id="MobiDB-lite"/>
    </source>
</evidence>
<feature type="non-terminal residue" evidence="2">
    <location>
        <position position="1426"/>
    </location>
</feature>
<protein>
    <submittedName>
        <fullName evidence="2">Transcript variant X1</fullName>
    </submittedName>
</protein>
<organism evidence="2 3">
    <name type="scientific">Nothobranchius furzeri</name>
    <name type="common">Turquoise killifish</name>
    <dbReference type="NCBI Taxonomy" id="105023"/>
    <lineage>
        <taxon>Eukaryota</taxon>
        <taxon>Metazoa</taxon>
        <taxon>Chordata</taxon>
        <taxon>Craniata</taxon>
        <taxon>Vertebrata</taxon>
        <taxon>Euteleostomi</taxon>
        <taxon>Actinopterygii</taxon>
        <taxon>Neopterygii</taxon>
        <taxon>Teleostei</taxon>
        <taxon>Neoteleostei</taxon>
        <taxon>Acanthomorphata</taxon>
        <taxon>Ovalentaria</taxon>
        <taxon>Atherinomorphae</taxon>
        <taxon>Cyprinodontiformes</taxon>
        <taxon>Nothobranchiidae</taxon>
        <taxon>Nothobranchius</taxon>
    </lineage>
</organism>
<evidence type="ECO:0000313" key="2">
    <source>
        <dbReference type="EMBL" id="KAF7205618.1"/>
    </source>
</evidence>
<dbReference type="GO" id="GO:0016887">
    <property type="term" value="F:ATP hydrolysis activity"/>
    <property type="evidence" value="ECO:0007669"/>
    <property type="project" value="InterPro"/>
</dbReference>
<dbReference type="PANTHER" id="PTHR35668:SF1">
    <property type="entry name" value="PROTEIN SHORTAGE IN CHIASMATA 1 ORTHOLOG"/>
    <property type="match status" value="1"/>
</dbReference>
<feature type="compositionally biased region" description="Low complexity" evidence="1">
    <location>
        <begin position="612"/>
        <end position="624"/>
    </location>
</feature>
<dbReference type="Pfam" id="PF17825">
    <property type="entry name" value="DUF5587"/>
    <property type="match status" value="2"/>
</dbReference>
<evidence type="ECO:0000313" key="3">
    <source>
        <dbReference type="Proteomes" id="UP000822369"/>
    </source>
</evidence>
<feature type="region of interest" description="Disordered" evidence="1">
    <location>
        <begin position="600"/>
        <end position="675"/>
    </location>
</feature>
<sequence length="1426" mass="158640">GERNSSPTTGLFPAVGYKALDYVFEASATLKSTLTVLALPVPAFPGPSERYPVSGRLCDDTYRRPWVRGKVFSSCRLVVAGSVLCELKGNNRSFSSLERFSVWDDVDVIPSSNPDSPKRDDQIRCLFKQDPDLCHESFFKVTADQMEPHGSNNDFFLPEELITPDYVPQLKRRLPTLKATLSRLKMLPVADPLLGPTGLCISEDPMFSCFTRCASYENNPDVDTVNPQICADVQEEFCKEPLLKEELLLLPAVVDTFQPSPQNFSTYSNVCAWLKASPEPLEEQCSVLDVLQKTVLLEAPLDVSQYDPPQGHRTEGLILTELPDDFAPHQELELDSILSPEMSPDPSCLSTSHLQEEDLSPFGTLSLLSARTRQKMEAALWESEKHLTFVANLLLSEPCVQEAAPEFQPLHEAFKMAKAFSRSGDEQRVGSELEILQTLNGHSCEFTEKMMPEIPKSRKEEREEFTKELPEDVESEVQSLIRDSPNEANSHHDTCVDSSHSSLSTQASGSTTQQEKPSATNSTAERVSEGTFLGGAGSSPPPYKLHTSEKELSFHEASSELNLSSKLQVKDDQKRLALARRPERDLDPLLDFIKLRSQQVPGSAEAAETLSQPPQREQQPAPEEMWTPNRKPTLVSFAVSADASREHKPAAQRTNRFSALPASQSASQEKPFSRVVPVRATESQRRAYHELQALAQPCLSSARQMGLTLPSWGHFSCLAPDQTHFLLKQQERALCRAPAEDAELLKDQELLFNQAALIHVLVTFKELLLKCDLSTAVASLTKAAEVCSEQRLKQLLKRMQILLIQEKQESNFKLLELQQLLADWLHTRTGKTAEKILVVLSVDSDDSRSRIISDLSQVTGAAVTSLCPDEDGKQLSSVGVVSSICSSDCVVVCEQHIGADFPWSCFSLLVEFDHPGSSPWSAVCSEKSISHLTFTTSIPEDVENTSWCLEDNLPFVLIVTEGLLNHPLLLQTLESDFCVTVLERSHSPTLQMLGGTHNYAVITVDEDAAIVIQEQDELCEERASERLVMRLTALSLQYSYCWLFLHCSDSQGGGLSSRAFRNLVLVYSSLVLFGTKSGELDVKVLIVSQVSEMAEFIHQICFTRLMSSDRDPASYLTRDWLTVLPSQEEECLSKFPCLNPLVSQLMLSRAPSLQCLLRAPLPQLKELLPEVPHKVLKTFTECISLHWNSMAPKHPDTTKTSPPHGPCAHSEDNSPHLERTCSDHSASFLESFNEWDPDPSGFRLDSSCSSCSPVADLQRDRDLWNEEEKVPFWSRTAEAAGRVVMTLRASQNGCTSPLHTANSPFQPDPAFSCSPILQQPASSQVSPHSTIYSHLHHSQSDNIFCNPPSDVLWGQSGSNCLFRSREMTASSPSFSYKCWRGQERKRSSDVAGLRGSGELLMKRGRLSYERVPGRRDGQTRLKLFSD</sequence>
<dbReference type="PANTHER" id="PTHR35668">
    <property type="entry name" value="PROTEIN SHORTAGE IN CHIASMATA 1 ORTHOLOG"/>
    <property type="match status" value="1"/>
</dbReference>
<comment type="caution">
    <text evidence="2">The sequence shown here is derived from an EMBL/GenBank/DDBJ whole genome shotgun (WGS) entry which is preliminary data.</text>
</comment>
<proteinExistence type="predicted"/>
<dbReference type="InterPro" id="IPR039991">
    <property type="entry name" value="SHOC1"/>
</dbReference>
<dbReference type="EMBL" id="JAAVVJ010000015">
    <property type="protein sequence ID" value="KAF7205618.1"/>
    <property type="molecule type" value="Genomic_DNA"/>
</dbReference>